<reference evidence="2" key="1">
    <citation type="journal article" date="2019" name="Curr. Biol.">
        <title>Genome Sequence of Striga asiatica Provides Insight into the Evolution of Plant Parasitism.</title>
        <authorList>
            <person name="Yoshida S."/>
            <person name="Kim S."/>
            <person name="Wafula E.K."/>
            <person name="Tanskanen J."/>
            <person name="Kim Y.M."/>
            <person name="Honaas L."/>
            <person name="Yang Z."/>
            <person name="Spallek T."/>
            <person name="Conn C.E."/>
            <person name="Ichihashi Y."/>
            <person name="Cheong K."/>
            <person name="Cui S."/>
            <person name="Der J.P."/>
            <person name="Gundlach H."/>
            <person name="Jiao Y."/>
            <person name="Hori C."/>
            <person name="Ishida J.K."/>
            <person name="Kasahara H."/>
            <person name="Kiba T."/>
            <person name="Kim M.S."/>
            <person name="Koo N."/>
            <person name="Laohavisit A."/>
            <person name="Lee Y.H."/>
            <person name="Lumba S."/>
            <person name="McCourt P."/>
            <person name="Mortimer J.C."/>
            <person name="Mutuku J.M."/>
            <person name="Nomura T."/>
            <person name="Sasaki-Sekimoto Y."/>
            <person name="Seto Y."/>
            <person name="Wang Y."/>
            <person name="Wakatake T."/>
            <person name="Sakakibara H."/>
            <person name="Demura T."/>
            <person name="Yamaguchi S."/>
            <person name="Yoneyama K."/>
            <person name="Manabe R.I."/>
            <person name="Nelson D.C."/>
            <person name="Schulman A.H."/>
            <person name="Timko M.P."/>
            <person name="dePamphilis C.W."/>
            <person name="Choi D."/>
            <person name="Shirasu K."/>
        </authorList>
    </citation>
    <scope>NUCLEOTIDE SEQUENCE [LARGE SCALE GENOMIC DNA]</scope>
    <source>
        <strain evidence="2">cv. UVA1</strain>
    </source>
</reference>
<dbReference type="Proteomes" id="UP000325081">
    <property type="component" value="Unassembled WGS sequence"/>
</dbReference>
<gene>
    <name evidence="1" type="ORF">STAS_14888</name>
</gene>
<protein>
    <submittedName>
        <fullName evidence="1">Radical SAM domain protein</fullName>
    </submittedName>
</protein>
<accession>A0A5A7PZP2</accession>
<dbReference type="AlphaFoldDB" id="A0A5A7PZP2"/>
<sequence>MASKDNYYEDCVYSTSKKTLFALTDTLQLEAWELGLDGFAPELIRTMGEFSSILHRKVNLTTKKELLQSRGDLTCWYRYHLVVAGEDINSCSVTSCSALHILHVPEI</sequence>
<organism evidence="1 2">
    <name type="scientific">Striga asiatica</name>
    <name type="common">Asiatic witchweed</name>
    <name type="synonym">Buchnera asiatica</name>
    <dbReference type="NCBI Taxonomy" id="4170"/>
    <lineage>
        <taxon>Eukaryota</taxon>
        <taxon>Viridiplantae</taxon>
        <taxon>Streptophyta</taxon>
        <taxon>Embryophyta</taxon>
        <taxon>Tracheophyta</taxon>
        <taxon>Spermatophyta</taxon>
        <taxon>Magnoliopsida</taxon>
        <taxon>eudicotyledons</taxon>
        <taxon>Gunneridae</taxon>
        <taxon>Pentapetalae</taxon>
        <taxon>asterids</taxon>
        <taxon>lamiids</taxon>
        <taxon>Lamiales</taxon>
        <taxon>Orobanchaceae</taxon>
        <taxon>Buchnereae</taxon>
        <taxon>Striga</taxon>
    </lineage>
</organism>
<dbReference type="EMBL" id="BKCP01005483">
    <property type="protein sequence ID" value="GER38359.1"/>
    <property type="molecule type" value="Genomic_DNA"/>
</dbReference>
<evidence type="ECO:0000313" key="2">
    <source>
        <dbReference type="Proteomes" id="UP000325081"/>
    </source>
</evidence>
<proteinExistence type="predicted"/>
<comment type="caution">
    <text evidence="1">The sequence shown here is derived from an EMBL/GenBank/DDBJ whole genome shotgun (WGS) entry which is preliminary data.</text>
</comment>
<name>A0A5A7PZP2_STRAF</name>
<evidence type="ECO:0000313" key="1">
    <source>
        <dbReference type="EMBL" id="GER38359.1"/>
    </source>
</evidence>
<keyword evidence="2" id="KW-1185">Reference proteome</keyword>
<dbReference type="OrthoDB" id="642536at2759"/>